<dbReference type="AlphaFoldDB" id="A0A562KPI0"/>
<keyword evidence="3" id="KW-1185">Reference proteome</keyword>
<reference evidence="2 3" key="1">
    <citation type="journal article" date="2015" name="Stand. Genomic Sci.">
        <title>Genomic Encyclopedia of Bacterial and Archaeal Type Strains, Phase III: the genomes of soil and plant-associated and newly described type strains.</title>
        <authorList>
            <person name="Whitman W.B."/>
            <person name="Woyke T."/>
            <person name="Klenk H.P."/>
            <person name="Zhou Y."/>
            <person name="Lilburn T.G."/>
            <person name="Beck B.J."/>
            <person name="De Vos P."/>
            <person name="Vandamme P."/>
            <person name="Eisen J.A."/>
            <person name="Garrity G."/>
            <person name="Hugenholtz P."/>
            <person name="Kyrpides N.C."/>
        </authorList>
    </citation>
    <scope>NUCLEOTIDE SEQUENCE [LARGE SCALE GENOMIC DNA]</scope>
    <source>
        <strain evidence="2 3">CGMCC 1.6844</strain>
    </source>
</reference>
<evidence type="ECO:0000313" key="2">
    <source>
        <dbReference type="EMBL" id="TWH97290.1"/>
    </source>
</evidence>
<feature type="transmembrane region" description="Helical" evidence="1">
    <location>
        <begin position="59"/>
        <end position="77"/>
    </location>
</feature>
<dbReference type="EMBL" id="VLKM01000002">
    <property type="protein sequence ID" value="TWH97290.1"/>
    <property type="molecule type" value="Genomic_DNA"/>
</dbReference>
<feature type="transmembrane region" description="Helical" evidence="1">
    <location>
        <begin position="30"/>
        <end position="47"/>
    </location>
</feature>
<keyword evidence="1" id="KW-0472">Membrane</keyword>
<feature type="transmembrane region" description="Helical" evidence="1">
    <location>
        <begin position="83"/>
        <end position="106"/>
    </location>
</feature>
<sequence>MRMINKINKALLIITIILDFTILFGLYAQILLGFTQLCIALYISFNFKRLVKKLKYQIINYWIYVFLYFSFSTYLFLEEKSILDNYIILITTIMILPMTIAIYFTITLNKIAKQNEK</sequence>
<evidence type="ECO:0000256" key="1">
    <source>
        <dbReference type="SAM" id="Phobius"/>
    </source>
</evidence>
<name>A0A562KPI0_9FLAO</name>
<feature type="transmembrane region" description="Helical" evidence="1">
    <location>
        <begin position="7"/>
        <end position="24"/>
    </location>
</feature>
<organism evidence="2 3">
    <name type="scientific">Flavobacterium cheniae</name>
    <dbReference type="NCBI Taxonomy" id="295428"/>
    <lineage>
        <taxon>Bacteria</taxon>
        <taxon>Pseudomonadati</taxon>
        <taxon>Bacteroidota</taxon>
        <taxon>Flavobacteriia</taxon>
        <taxon>Flavobacteriales</taxon>
        <taxon>Flavobacteriaceae</taxon>
        <taxon>Flavobacterium</taxon>
    </lineage>
</organism>
<proteinExistence type="predicted"/>
<keyword evidence="1" id="KW-0812">Transmembrane</keyword>
<accession>A0A562KPI0</accession>
<comment type="caution">
    <text evidence="2">The sequence shown here is derived from an EMBL/GenBank/DDBJ whole genome shotgun (WGS) entry which is preliminary data.</text>
</comment>
<protein>
    <submittedName>
        <fullName evidence="2">Uncharacterized protein</fullName>
    </submittedName>
</protein>
<evidence type="ECO:0000313" key="3">
    <source>
        <dbReference type="Proteomes" id="UP000315312"/>
    </source>
</evidence>
<gene>
    <name evidence="2" type="ORF">IP97_00717</name>
</gene>
<keyword evidence="1" id="KW-1133">Transmembrane helix</keyword>
<dbReference type="Proteomes" id="UP000315312">
    <property type="component" value="Unassembled WGS sequence"/>
</dbReference>